<evidence type="ECO:0000313" key="5">
    <source>
        <dbReference type="EMBL" id="GAA0490237.1"/>
    </source>
</evidence>
<feature type="domain" description="Predicted membrane protein YciQ-like C-terminal" evidence="4">
    <location>
        <begin position="286"/>
        <end position="461"/>
    </location>
</feature>
<dbReference type="RefSeq" id="WP_343839437.1">
    <property type="nucleotide sequence ID" value="NZ_BAAADO010000003.1"/>
</dbReference>
<keyword evidence="2" id="KW-0812">Transmembrane</keyword>
<protein>
    <submittedName>
        <fullName evidence="5">DUF2207 domain-containing protein</fullName>
    </submittedName>
</protein>
<accession>A0ABN1B500</accession>
<evidence type="ECO:0000259" key="4">
    <source>
        <dbReference type="Pfam" id="PF20990"/>
    </source>
</evidence>
<keyword evidence="2" id="KW-0472">Membrane</keyword>
<feature type="domain" description="DUF2207" evidence="3">
    <location>
        <begin position="27"/>
        <end position="194"/>
    </location>
</feature>
<comment type="caution">
    <text evidence="5">The sequence shown here is derived from an EMBL/GenBank/DDBJ whole genome shotgun (WGS) entry which is preliminary data.</text>
</comment>
<evidence type="ECO:0000313" key="6">
    <source>
        <dbReference type="Proteomes" id="UP001500880"/>
    </source>
</evidence>
<dbReference type="InterPro" id="IPR018702">
    <property type="entry name" value="DUF2207"/>
</dbReference>
<dbReference type="InterPro" id="IPR048389">
    <property type="entry name" value="YciQ-like_C"/>
</dbReference>
<evidence type="ECO:0000256" key="2">
    <source>
        <dbReference type="SAM" id="Phobius"/>
    </source>
</evidence>
<feature type="transmembrane region" description="Helical" evidence="2">
    <location>
        <begin position="424"/>
        <end position="442"/>
    </location>
</feature>
<keyword evidence="2" id="KW-1133">Transmembrane helix</keyword>
<feature type="region of interest" description="Disordered" evidence="1">
    <location>
        <begin position="539"/>
        <end position="559"/>
    </location>
</feature>
<dbReference type="Pfam" id="PF20990">
    <property type="entry name" value="DUF2207_C"/>
    <property type="match status" value="1"/>
</dbReference>
<feature type="compositionally biased region" description="Gly residues" evidence="1">
    <location>
        <begin position="543"/>
        <end position="559"/>
    </location>
</feature>
<dbReference type="Proteomes" id="UP001500880">
    <property type="component" value="Unassembled WGS sequence"/>
</dbReference>
<feature type="transmembrane region" description="Helical" evidence="2">
    <location>
        <begin position="400"/>
        <end position="418"/>
    </location>
</feature>
<sequence>MKKIASICMILVLIVLFPIQVFAVDFTIEKTRIDAYLQQDGTVEVTESHTYQFDDDFNGITRTIIPKEGSTVEKFSASENGSSLEFELEDGNTYKVYREGDSGETITFDLTYTIQDGMEIYNDVAQFYWPFFDKSNESDYEELDVFIHPPQTTSNVIALGYDEAQQTAETANDGVVHFDMGRVKSDRNGDIRVAYPQELFPAASLTDNQSVREDILAEQQRLKDERAAFQDRQEKISDFAPYILGAFAILFLVLIWSAWRSHQVKKIEAERMYPEHTLVPKEVMSTPATILYMQSMPQNAYLVTAALLDLVRKKYVKQEDQNTFTVQQRNTEHSHEAFLISWLFDKIGKNGTFHTEDLEAYTNEKSNHKIFHEDMQTWSGMVANEMEGHNLKEKKTKQKWATGLVALLMIPFAIISGIHQLFVWMFAAITLFISLEAFALFYSPKTVKGIAIQNKWKAFQRNYPDTDVSKVKKWKDNDQLRAIIYAIGLNDKKMNKKSEQMINHLPAAQDSSHNISGLLVLSASVQQSFSQAEQTVSATTGSAGTGAGAGGGGGGSGAF</sequence>
<evidence type="ECO:0000259" key="3">
    <source>
        <dbReference type="Pfam" id="PF09972"/>
    </source>
</evidence>
<dbReference type="EMBL" id="BAAADO010000003">
    <property type="protein sequence ID" value="GAA0490237.1"/>
    <property type="molecule type" value="Genomic_DNA"/>
</dbReference>
<dbReference type="Pfam" id="PF09972">
    <property type="entry name" value="DUF2207"/>
    <property type="match status" value="1"/>
</dbReference>
<organism evidence="5 6">
    <name type="scientific">Salinibacillus aidingensis</name>
    <dbReference type="NCBI Taxonomy" id="237684"/>
    <lineage>
        <taxon>Bacteria</taxon>
        <taxon>Bacillati</taxon>
        <taxon>Bacillota</taxon>
        <taxon>Bacilli</taxon>
        <taxon>Bacillales</taxon>
        <taxon>Bacillaceae</taxon>
        <taxon>Salinibacillus</taxon>
    </lineage>
</organism>
<gene>
    <name evidence="5" type="ORF">GCM10008986_15230</name>
</gene>
<evidence type="ECO:0000256" key="1">
    <source>
        <dbReference type="SAM" id="MobiDB-lite"/>
    </source>
</evidence>
<keyword evidence="6" id="KW-1185">Reference proteome</keyword>
<reference evidence="5 6" key="1">
    <citation type="journal article" date="2019" name="Int. J. Syst. Evol. Microbiol.">
        <title>The Global Catalogue of Microorganisms (GCM) 10K type strain sequencing project: providing services to taxonomists for standard genome sequencing and annotation.</title>
        <authorList>
            <consortium name="The Broad Institute Genomics Platform"/>
            <consortium name="The Broad Institute Genome Sequencing Center for Infectious Disease"/>
            <person name="Wu L."/>
            <person name="Ma J."/>
        </authorList>
    </citation>
    <scope>NUCLEOTIDE SEQUENCE [LARGE SCALE GENOMIC DNA]</scope>
    <source>
        <strain evidence="5 6">JCM 12389</strain>
    </source>
</reference>
<feature type="transmembrane region" description="Helical" evidence="2">
    <location>
        <begin position="239"/>
        <end position="259"/>
    </location>
</feature>
<proteinExistence type="predicted"/>
<name>A0ABN1B500_9BACI</name>